<keyword evidence="5" id="KW-0539">Nucleus</keyword>
<sequence length="1008" mass="112085">MAHLAERSSTRALEHVEQLILRMLQPGTPTEIHQIDNDIRQMQRSPGGWEMANFLLGRNNTHVRYFGALTFQIKINSDSENLSDEDIAMIGQQLVTWLVRLAENGEGKMVLQKLCSTLAVYYLLQKKAHADACVRTLLASFATNAPTSPKDVAQLTSDAIAQLITTLSPDRLTLALWFCRNLTEEANKKTTGHPPEVVANTLSRMKANLPDVVALLRHCLTTTAAETDTIFQLRSEALSCFLSCAIFSQPAWPSDQESLTPLRSLLEPAMVWCPIGAPESLDIFTDLLSTFGAFFQKANLEALGTLLTSRWAQEQLTNILTDANEGTGEDTPAFAKLVLAYGEVMMKELVNEPDSVVNKDLMSLMHSFFRFPGYAVIDDKLIVHAQEFWISYVEFLVDAEFEEEIPKPWLASAKSHIMQLYHEIWTKVRFPAQAVFAQEDGDTKREFRQFRADMKELLLSAFPTVGSILTETIIQACIEHLTRQEWLEVEASLFCLNAIALSEHESEDHHLASLFGSLLYVELAKAELGIPARTRQTAVDLLGQYSEFFERHEEYLPAALDFLFVSLSNPSLAQQAAKSIFRLCSSCRKSLASKLANFVQGYEQFCNSATADRTTKEKVIGGIAAIVQAIDSQEEQATWMNTLLDYIQHDAQLASQRFASELIEEGQVVALTAMACLASVGKASEAPDDVPIDVDAVRQADAWHAGPVMESIRSRIVEIIQAVMQLLANSQSQGQSLELHGDILETICNVFKTGFRETTPGPFVLSPQVTVQFFSTVQLNTPRLDIVLSMACSFLSSHSQATSPRIDSEVGALLQHLIEIIRSVADPRSEAEIASGLIEVLMKFMPRYTNVLLGVPSQADLELVFSFPLKCLTIPEYLPKRSATKFWADFLSLRGSPNATPQELLDQVLEHFGPQLAIALMVQVAGNAMRTDLDWFAAPLMILVKRHVRAKSWLEQALTSINSTSTQDSAKRMRFLKQLSVANTLFSTKKVMTAFWSQCKGLEGAYAP</sequence>
<comment type="caution">
    <text evidence="6">The sequence shown here is derived from an EMBL/GenBank/DDBJ whole genome shotgun (WGS) entry which is preliminary data.</text>
</comment>
<dbReference type="InterPro" id="IPR051345">
    <property type="entry name" value="Importin_beta-like_NTR"/>
</dbReference>
<evidence type="ECO:0000256" key="3">
    <source>
        <dbReference type="ARBA" id="ARBA00022448"/>
    </source>
</evidence>
<gene>
    <name evidence="6" type="ORF">EJ08DRAFT_693250</name>
</gene>
<evidence type="ECO:0000256" key="5">
    <source>
        <dbReference type="ARBA" id="ARBA00023242"/>
    </source>
</evidence>
<dbReference type="SUPFAM" id="SSF48371">
    <property type="entry name" value="ARM repeat"/>
    <property type="match status" value="1"/>
</dbReference>
<protein>
    <submittedName>
        <fullName evidence="6">ARM repeat-containing protein</fullName>
    </submittedName>
</protein>
<dbReference type="Proteomes" id="UP000800235">
    <property type="component" value="Unassembled WGS sequence"/>
</dbReference>
<evidence type="ECO:0000256" key="2">
    <source>
        <dbReference type="ARBA" id="ARBA00007991"/>
    </source>
</evidence>
<dbReference type="AlphaFoldDB" id="A0A9P4P011"/>
<comment type="similarity">
    <text evidence="2">Belongs to the importin beta family.</text>
</comment>
<dbReference type="GO" id="GO:0005634">
    <property type="term" value="C:nucleus"/>
    <property type="evidence" value="ECO:0007669"/>
    <property type="project" value="UniProtKB-SubCell"/>
</dbReference>
<dbReference type="EMBL" id="MU007015">
    <property type="protein sequence ID" value="KAF2434747.1"/>
    <property type="molecule type" value="Genomic_DNA"/>
</dbReference>
<evidence type="ECO:0000256" key="4">
    <source>
        <dbReference type="ARBA" id="ARBA00022927"/>
    </source>
</evidence>
<dbReference type="PANTHER" id="PTHR12363:SF33">
    <property type="entry name" value="IMPORTIN-13"/>
    <property type="match status" value="1"/>
</dbReference>
<dbReference type="PANTHER" id="PTHR12363">
    <property type="entry name" value="TRANSPORTIN 3 AND IMPORTIN 13"/>
    <property type="match status" value="1"/>
</dbReference>
<comment type="subcellular location">
    <subcellularLocation>
        <location evidence="1">Nucleus</location>
    </subcellularLocation>
</comment>
<keyword evidence="3" id="KW-0813">Transport</keyword>
<evidence type="ECO:0000313" key="6">
    <source>
        <dbReference type="EMBL" id="KAF2434747.1"/>
    </source>
</evidence>
<dbReference type="Gene3D" id="1.25.10.10">
    <property type="entry name" value="Leucine-rich Repeat Variant"/>
    <property type="match status" value="1"/>
</dbReference>
<organism evidence="6 7">
    <name type="scientific">Tothia fuscella</name>
    <dbReference type="NCBI Taxonomy" id="1048955"/>
    <lineage>
        <taxon>Eukaryota</taxon>
        <taxon>Fungi</taxon>
        <taxon>Dikarya</taxon>
        <taxon>Ascomycota</taxon>
        <taxon>Pezizomycotina</taxon>
        <taxon>Dothideomycetes</taxon>
        <taxon>Pleosporomycetidae</taxon>
        <taxon>Venturiales</taxon>
        <taxon>Cylindrosympodiaceae</taxon>
        <taxon>Tothia</taxon>
    </lineage>
</organism>
<proteinExistence type="inferred from homology"/>
<dbReference type="GO" id="GO:0005737">
    <property type="term" value="C:cytoplasm"/>
    <property type="evidence" value="ECO:0007669"/>
    <property type="project" value="TreeGrafter"/>
</dbReference>
<accession>A0A9P4P011</accession>
<dbReference type="InterPro" id="IPR057942">
    <property type="entry name" value="TPR_TNPO3_IPO13_3rd"/>
</dbReference>
<dbReference type="InterPro" id="IPR011989">
    <property type="entry name" value="ARM-like"/>
</dbReference>
<dbReference type="GO" id="GO:0006606">
    <property type="term" value="P:protein import into nucleus"/>
    <property type="evidence" value="ECO:0007669"/>
    <property type="project" value="TreeGrafter"/>
</dbReference>
<evidence type="ECO:0000313" key="7">
    <source>
        <dbReference type="Proteomes" id="UP000800235"/>
    </source>
</evidence>
<dbReference type="OrthoDB" id="2016913at2759"/>
<name>A0A9P4P011_9PEZI</name>
<keyword evidence="7" id="KW-1185">Reference proteome</keyword>
<evidence type="ECO:0000256" key="1">
    <source>
        <dbReference type="ARBA" id="ARBA00004123"/>
    </source>
</evidence>
<keyword evidence="4" id="KW-0653">Protein transport</keyword>
<dbReference type="InterPro" id="IPR016024">
    <property type="entry name" value="ARM-type_fold"/>
</dbReference>
<reference evidence="6" key="1">
    <citation type="journal article" date="2020" name="Stud. Mycol.">
        <title>101 Dothideomycetes genomes: a test case for predicting lifestyles and emergence of pathogens.</title>
        <authorList>
            <person name="Haridas S."/>
            <person name="Albert R."/>
            <person name="Binder M."/>
            <person name="Bloem J."/>
            <person name="Labutti K."/>
            <person name="Salamov A."/>
            <person name="Andreopoulos B."/>
            <person name="Baker S."/>
            <person name="Barry K."/>
            <person name="Bills G."/>
            <person name="Bluhm B."/>
            <person name="Cannon C."/>
            <person name="Castanera R."/>
            <person name="Culley D."/>
            <person name="Daum C."/>
            <person name="Ezra D."/>
            <person name="Gonzalez J."/>
            <person name="Henrissat B."/>
            <person name="Kuo A."/>
            <person name="Liang C."/>
            <person name="Lipzen A."/>
            <person name="Lutzoni F."/>
            <person name="Magnuson J."/>
            <person name="Mondo S."/>
            <person name="Nolan M."/>
            <person name="Ohm R."/>
            <person name="Pangilinan J."/>
            <person name="Park H.-J."/>
            <person name="Ramirez L."/>
            <person name="Alfaro M."/>
            <person name="Sun H."/>
            <person name="Tritt A."/>
            <person name="Yoshinaga Y."/>
            <person name="Zwiers L.-H."/>
            <person name="Turgeon B."/>
            <person name="Goodwin S."/>
            <person name="Spatafora J."/>
            <person name="Crous P."/>
            <person name="Grigoriev I."/>
        </authorList>
    </citation>
    <scope>NUCLEOTIDE SEQUENCE</scope>
    <source>
        <strain evidence="6">CBS 130266</strain>
    </source>
</reference>
<dbReference type="Pfam" id="PF24140">
    <property type="entry name" value="TPR_TNPO3_IPO13_3rd"/>
    <property type="match status" value="1"/>
</dbReference>